<dbReference type="SUPFAM" id="SSF56059">
    <property type="entry name" value="Glutathione synthetase ATP-binding domain-like"/>
    <property type="match status" value="1"/>
</dbReference>
<dbReference type="SUPFAM" id="SSF52440">
    <property type="entry name" value="PreATP-grasp domain"/>
    <property type="match status" value="1"/>
</dbReference>
<dbReference type="Gene3D" id="3.30.470.20">
    <property type="entry name" value="ATP-grasp fold, B domain"/>
    <property type="match status" value="1"/>
</dbReference>
<dbReference type="PROSITE" id="PS00867">
    <property type="entry name" value="CPSASE_2"/>
    <property type="match status" value="1"/>
</dbReference>
<dbReference type="InterPro" id="IPR005482">
    <property type="entry name" value="Biotin_COase_C"/>
</dbReference>
<dbReference type="PROSITE" id="PS50968">
    <property type="entry name" value="BIOTINYL_LIPOYL"/>
    <property type="match status" value="1"/>
</dbReference>
<name>A0ABP3V2D2_9BURK</name>
<dbReference type="Pfam" id="PF02786">
    <property type="entry name" value="CPSase_L_D2"/>
    <property type="match status" value="1"/>
</dbReference>
<gene>
    <name evidence="10" type="primary">atuF</name>
    <name evidence="10" type="ORF">GCM10009107_11870</name>
</gene>
<evidence type="ECO:0000256" key="4">
    <source>
        <dbReference type="ARBA" id="ARBA00022840"/>
    </source>
</evidence>
<keyword evidence="11" id="KW-1185">Reference proteome</keyword>
<dbReference type="InterPro" id="IPR000089">
    <property type="entry name" value="Biotin_lipoyl"/>
</dbReference>
<dbReference type="Gene3D" id="2.40.50.100">
    <property type="match status" value="1"/>
</dbReference>
<evidence type="ECO:0000313" key="10">
    <source>
        <dbReference type="EMBL" id="GAA0745463.1"/>
    </source>
</evidence>
<dbReference type="Pfam" id="PF00364">
    <property type="entry name" value="Biotin_lipoyl"/>
    <property type="match status" value="1"/>
</dbReference>
<comment type="cofactor">
    <cofactor evidence="1">
        <name>biotin</name>
        <dbReference type="ChEBI" id="CHEBI:57586"/>
    </cofactor>
</comment>
<dbReference type="PANTHER" id="PTHR18866">
    <property type="entry name" value="CARBOXYLASE:PYRUVATE/ACETYL-COA/PROPIONYL-COA CARBOXYLASE"/>
    <property type="match status" value="1"/>
</dbReference>
<dbReference type="SMART" id="SM00878">
    <property type="entry name" value="Biotin_carb_C"/>
    <property type="match status" value="1"/>
</dbReference>
<evidence type="ECO:0000256" key="1">
    <source>
        <dbReference type="ARBA" id="ARBA00001953"/>
    </source>
</evidence>
<dbReference type="InterPro" id="IPR016185">
    <property type="entry name" value="PreATP-grasp_dom_sf"/>
</dbReference>
<keyword evidence="2" id="KW-0436">Ligase</keyword>
<dbReference type="InterPro" id="IPR011053">
    <property type="entry name" value="Single_hybrid_motif"/>
</dbReference>
<protein>
    <submittedName>
        <fullName evidence="10">Geranyl-CoA carboxylase subunit apha</fullName>
    </submittedName>
</protein>
<evidence type="ECO:0000256" key="5">
    <source>
        <dbReference type="ARBA" id="ARBA00023267"/>
    </source>
</evidence>
<dbReference type="PROSITE" id="PS50975">
    <property type="entry name" value="ATP_GRASP"/>
    <property type="match status" value="1"/>
</dbReference>
<dbReference type="Pfam" id="PF00289">
    <property type="entry name" value="Biotin_carb_N"/>
    <property type="match status" value="1"/>
</dbReference>
<keyword evidence="5" id="KW-0092">Biotin</keyword>
<dbReference type="InterPro" id="IPR011054">
    <property type="entry name" value="Rudment_hybrid_motif"/>
</dbReference>
<evidence type="ECO:0000256" key="6">
    <source>
        <dbReference type="PROSITE-ProRule" id="PRU00409"/>
    </source>
</evidence>
<dbReference type="PANTHER" id="PTHR18866:SF33">
    <property type="entry name" value="METHYLCROTONOYL-COA CARBOXYLASE SUBUNIT ALPHA, MITOCHONDRIAL-RELATED"/>
    <property type="match status" value="1"/>
</dbReference>
<comment type="caution">
    <text evidence="10">The sequence shown here is derived from an EMBL/GenBank/DDBJ whole genome shotgun (WGS) entry which is preliminary data.</text>
</comment>
<feature type="domain" description="Biotin carboxylation" evidence="9">
    <location>
        <begin position="4"/>
        <end position="481"/>
    </location>
</feature>
<sequence>MSKPFTKVLIANRGEIACRVMRTARAMGYRTVAVYSEVDAQAPHVVQADEAVCIGPAAAAESYLSIPALLDAARRTGADAVHPGYGFLSERADFAQACAEAGLVFIGPPPSAIEAMGDKAGAKRRMLAAGVPCAPGYLPAEGEPQVEDEQLVREARRLGAPLLVKAVAGGGGRGMRLLREDADLADASLAQALSGARREAENAFGNGRLMLERLIEGGRHIEIQVFADAHGQAVHLGERDCTAQRRRQKVIEEAPSPSVSPEMRAAMGADAVAAALAVGYVGAGTVEFIVDAEGRHFFLEMNTRLQVEHPVTEAVTGFDLVQWQLRVAAGEPLRHWLPRGQDDVRFDPARMGHAIEVRLYAEDPYQGFQPQTGTVLHWQPQHAVAAGQLAGGGQLQASASVRIDAGIAEGGQVSPWYDAMIAKFIAHGTTREDARRRLIAALQDSPLLGLATNRRFLIALLQHPQFIASELTTTRLDEWAAEDAPPLQRPAPSDADWRLAAALRWWSASSPGGLANGWRGAGMASQTVTLRWREAQRKLRLTLSGQGDAMTVTDDSSEQTLKLLSRDGARWRISADGVAQSCIALSDAQGGLHFAAANADFVFTEPAAAPRASDMPDASRLCSPVAGTVASVAVQPGERVALGQPLVCVEAMKMEMWQHARAAGTVRAVHVAPKASVRSGALLVELTLEAS</sequence>
<dbReference type="InterPro" id="IPR011761">
    <property type="entry name" value="ATP-grasp"/>
</dbReference>
<reference evidence="11" key="1">
    <citation type="journal article" date="2019" name="Int. J. Syst. Evol. Microbiol.">
        <title>The Global Catalogue of Microorganisms (GCM) 10K type strain sequencing project: providing services to taxonomists for standard genome sequencing and annotation.</title>
        <authorList>
            <consortium name="The Broad Institute Genomics Platform"/>
            <consortium name="The Broad Institute Genome Sequencing Center for Infectious Disease"/>
            <person name="Wu L."/>
            <person name="Ma J."/>
        </authorList>
    </citation>
    <scope>NUCLEOTIDE SEQUENCE [LARGE SCALE GENOMIC DNA]</scope>
    <source>
        <strain evidence="11">JCM 15503</strain>
    </source>
</reference>
<dbReference type="Proteomes" id="UP001500279">
    <property type="component" value="Unassembled WGS sequence"/>
</dbReference>
<keyword evidence="4 6" id="KW-0067">ATP-binding</keyword>
<dbReference type="InterPro" id="IPR011764">
    <property type="entry name" value="Biotin_carboxylation_dom"/>
</dbReference>
<dbReference type="RefSeq" id="WP_231011142.1">
    <property type="nucleotide sequence ID" value="NZ_BAAAEW010000006.1"/>
</dbReference>
<keyword evidence="3 6" id="KW-0547">Nucleotide-binding</keyword>
<evidence type="ECO:0000259" key="7">
    <source>
        <dbReference type="PROSITE" id="PS50968"/>
    </source>
</evidence>
<feature type="domain" description="ATP-grasp" evidence="8">
    <location>
        <begin position="123"/>
        <end position="329"/>
    </location>
</feature>
<dbReference type="InterPro" id="IPR050856">
    <property type="entry name" value="Biotin_carboxylase_complex"/>
</dbReference>
<evidence type="ECO:0000256" key="2">
    <source>
        <dbReference type="ARBA" id="ARBA00022598"/>
    </source>
</evidence>
<dbReference type="EMBL" id="BAAAEW010000006">
    <property type="protein sequence ID" value="GAA0745463.1"/>
    <property type="molecule type" value="Genomic_DNA"/>
</dbReference>
<evidence type="ECO:0000259" key="8">
    <source>
        <dbReference type="PROSITE" id="PS50975"/>
    </source>
</evidence>
<dbReference type="SUPFAM" id="SSF51246">
    <property type="entry name" value="Rudiment single hybrid motif"/>
    <property type="match status" value="1"/>
</dbReference>
<accession>A0ABP3V2D2</accession>
<evidence type="ECO:0000259" key="9">
    <source>
        <dbReference type="PROSITE" id="PS50979"/>
    </source>
</evidence>
<dbReference type="InterPro" id="IPR005481">
    <property type="entry name" value="BC-like_N"/>
</dbReference>
<feature type="domain" description="Lipoyl-binding" evidence="7">
    <location>
        <begin position="610"/>
        <end position="687"/>
    </location>
</feature>
<dbReference type="CDD" id="cd06850">
    <property type="entry name" value="biotinyl_domain"/>
    <property type="match status" value="1"/>
</dbReference>
<evidence type="ECO:0000313" key="11">
    <source>
        <dbReference type="Proteomes" id="UP001500279"/>
    </source>
</evidence>
<organism evidence="10 11">
    <name type="scientific">Ideonella azotifigens</name>
    <dbReference type="NCBI Taxonomy" id="513160"/>
    <lineage>
        <taxon>Bacteria</taxon>
        <taxon>Pseudomonadati</taxon>
        <taxon>Pseudomonadota</taxon>
        <taxon>Betaproteobacteria</taxon>
        <taxon>Burkholderiales</taxon>
        <taxon>Sphaerotilaceae</taxon>
        <taxon>Ideonella</taxon>
    </lineage>
</organism>
<proteinExistence type="predicted"/>
<evidence type="ECO:0000256" key="3">
    <source>
        <dbReference type="ARBA" id="ARBA00022741"/>
    </source>
</evidence>
<dbReference type="SUPFAM" id="SSF51230">
    <property type="entry name" value="Single hybrid motif"/>
    <property type="match status" value="1"/>
</dbReference>
<dbReference type="InterPro" id="IPR005479">
    <property type="entry name" value="CPAse_ATP-bd"/>
</dbReference>
<dbReference type="PROSITE" id="PS50979">
    <property type="entry name" value="BC"/>
    <property type="match status" value="1"/>
</dbReference>
<dbReference type="Pfam" id="PF02785">
    <property type="entry name" value="Biotin_carb_C"/>
    <property type="match status" value="1"/>
</dbReference>